<dbReference type="FunFam" id="3.40.50.300:FF:000025">
    <property type="entry name" value="ATP-dependent Clp protease subunit"/>
    <property type="match status" value="1"/>
</dbReference>
<dbReference type="GO" id="GO:0005524">
    <property type="term" value="F:ATP binding"/>
    <property type="evidence" value="ECO:0007669"/>
    <property type="project" value="UniProtKB-KW"/>
</dbReference>
<dbReference type="GO" id="GO:0005737">
    <property type="term" value="C:cytoplasm"/>
    <property type="evidence" value="ECO:0007669"/>
    <property type="project" value="TreeGrafter"/>
</dbReference>
<feature type="domain" description="Clp ATPase C-terminal" evidence="5">
    <location>
        <begin position="225"/>
        <end position="305"/>
    </location>
</feature>
<dbReference type="InterPro" id="IPR019489">
    <property type="entry name" value="Clp_ATPase_C"/>
</dbReference>
<dbReference type="InterPro" id="IPR003593">
    <property type="entry name" value="AAA+_ATPase"/>
</dbReference>
<organism evidence="6 7">
    <name type="scientific">Rhynchospora tenuis</name>
    <dbReference type="NCBI Taxonomy" id="198213"/>
    <lineage>
        <taxon>Eukaryota</taxon>
        <taxon>Viridiplantae</taxon>
        <taxon>Streptophyta</taxon>
        <taxon>Embryophyta</taxon>
        <taxon>Tracheophyta</taxon>
        <taxon>Spermatophyta</taxon>
        <taxon>Magnoliopsida</taxon>
        <taxon>Liliopsida</taxon>
        <taxon>Poales</taxon>
        <taxon>Cyperaceae</taxon>
        <taxon>Cyperoideae</taxon>
        <taxon>Rhynchosporeae</taxon>
        <taxon>Rhynchospora</taxon>
    </lineage>
</organism>
<evidence type="ECO:0000256" key="1">
    <source>
        <dbReference type="ARBA" id="ARBA00022741"/>
    </source>
</evidence>
<keyword evidence="7" id="KW-1185">Reference proteome</keyword>
<dbReference type="GO" id="GO:0034605">
    <property type="term" value="P:cellular response to heat"/>
    <property type="evidence" value="ECO:0007669"/>
    <property type="project" value="TreeGrafter"/>
</dbReference>
<evidence type="ECO:0000259" key="5">
    <source>
        <dbReference type="SMART" id="SM01086"/>
    </source>
</evidence>
<keyword evidence="1" id="KW-0547">Nucleotide-binding</keyword>
<dbReference type="PANTHER" id="PTHR11638">
    <property type="entry name" value="ATP-DEPENDENT CLP PROTEASE"/>
    <property type="match status" value="1"/>
</dbReference>
<sequence>MTGNPMTRSGQNEKAWLIGLADRLLQKVIGQDKAVKAVADAVLRSRSGLGMPDQPIGSFLFLGPTSVGKTELAKALTEELFNDENLLVKLDMSKYGEKHSLSRLIGAPFGHVGHEEGGQLTEQVRRRPHSVILFDKVEKAHAAVLNRLLRVFDDGKLIDGQGRTVNFTHTIIIMTSNLGAEHLIKGMQGQTSMKNAHDLVMKEVRSHFREELLDRIDEIVIFNPLSHDQLTKVARLQIKDVARRFPDKGIALVVSDAALDVYGVRSIMIWIEKQVVTQLAKMLIRDEINENSTVYIEVAQGKDELMYRCEQNDGHVN</sequence>
<dbReference type="PRINTS" id="PR00300">
    <property type="entry name" value="CLPPROTEASEA"/>
</dbReference>
<dbReference type="SMART" id="SM01086">
    <property type="entry name" value="ClpB_D2-small"/>
    <property type="match status" value="1"/>
</dbReference>
<dbReference type="Gene3D" id="3.40.50.300">
    <property type="entry name" value="P-loop containing nucleotide triphosphate hydrolases"/>
    <property type="match status" value="1"/>
</dbReference>
<reference evidence="6 7" key="1">
    <citation type="journal article" date="2022" name="Cell">
        <title>Repeat-based holocentromeres influence genome architecture and karyotype evolution.</title>
        <authorList>
            <person name="Hofstatter P.G."/>
            <person name="Thangavel G."/>
            <person name="Lux T."/>
            <person name="Neumann P."/>
            <person name="Vondrak T."/>
            <person name="Novak P."/>
            <person name="Zhang M."/>
            <person name="Costa L."/>
            <person name="Castellani M."/>
            <person name="Scott A."/>
            <person name="Toegelov H."/>
            <person name="Fuchs J."/>
            <person name="Mata-Sucre Y."/>
            <person name="Dias Y."/>
            <person name="Vanzela A.L.L."/>
            <person name="Huettel B."/>
            <person name="Almeida C.C.S."/>
            <person name="Simkova H."/>
            <person name="Souza G."/>
            <person name="Pedrosa-Harand A."/>
            <person name="Macas J."/>
            <person name="Mayer K.F.X."/>
            <person name="Houben A."/>
            <person name="Marques A."/>
        </authorList>
    </citation>
    <scope>NUCLEOTIDE SEQUENCE [LARGE SCALE GENOMIC DNA]</scope>
    <source>
        <strain evidence="6">RhyTen1mFocal</strain>
    </source>
</reference>
<dbReference type="AlphaFoldDB" id="A0AAD5ZPB6"/>
<dbReference type="Pfam" id="PF10431">
    <property type="entry name" value="ClpB_D2-small"/>
    <property type="match status" value="1"/>
</dbReference>
<keyword evidence="3" id="KW-0143">Chaperone</keyword>
<dbReference type="InterPro" id="IPR003959">
    <property type="entry name" value="ATPase_AAA_core"/>
</dbReference>
<gene>
    <name evidence="6" type="ORF">LUZ61_005304</name>
</gene>
<dbReference type="GO" id="GO:0016887">
    <property type="term" value="F:ATP hydrolysis activity"/>
    <property type="evidence" value="ECO:0007669"/>
    <property type="project" value="InterPro"/>
</dbReference>
<evidence type="ECO:0000313" key="7">
    <source>
        <dbReference type="Proteomes" id="UP001210211"/>
    </source>
</evidence>
<dbReference type="CDD" id="cd19499">
    <property type="entry name" value="RecA-like_ClpB_Hsp104-like"/>
    <property type="match status" value="1"/>
</dbReference>
<dbReference type="Proteomes" id="UP001210211">
    <property type="component" value="Unassembled WGS sequence"/>
</dbReference>
<dbReference type="PANTHER" id="PTHR11638:SF18">
    <property type="entry name" value="HEAT SHOCK PROTEIN 104"/>
    <property type="match status" value="1"/>
</dbReference>
<dbReference type="InterPro" id="IPR050130">
    <property type="entry name" value="ClpA_ClpB"/>
</dbReference>
<comment type="caution">
    <text evidence="6">The sequence shown here is derived from an EMBL/GenBank/DDBJ whole genome shotgun (WGS) entry which is preliminary data.</text>
</comment>
<dbReference type="InterPro" id="IPR001270">
    <property type="entry name" value="ClpA/B"/>
</dbReference>
<evidence type="ECO:0000259" key="4">
    <source>
        <dbReference type="SMART" id="SM00382"/>
    </source>
</evidence>
<dbReference type="Gene3D" id="1.10.8.60">
    <property type="match status" value="1"/>
</dbReference>
<dbReference type="SUPFAM" id="SSF52540">
    <property type="entry name" value="P-loop containing nucleoside triphosphate hydrolases"/>
    <property type="match status" value="1"/>
</dbReference>
<evidence type="ECO:0000313" key="6">
    <source>
        <dbReference type="EMBL" id="KAJ3701599.1"/>
    </source>
</evidence>
<keyword evidence="2" id="KW-0067">ATP-binding</keyword>
<dbReference type="InterPro" id="IPR027417">
    <property type="entry name" value="P-loop_NTPase"/>
</dbReference>
<protein>
    <submittedName>
        <fullName evidence="6">Uncharacterized protein</fullName>
    </submittedName>
</protein>
<name>A0AAD5ZPB6_9POAL</name>
<dbReference type="SMART" id="SM00382">
    <property type="entry name" value="AAA"/>
    <property type="match status" value="1"/>
</dbReference>
<accession>A0AAD5ZPB6</accession>
<feature type="domain" description="AAA+ ATPase" evidence="4">
    <location>
        <begin position="55"/>
        <end position="217"/>
    </location>
</feature>
<evidence type="ECO:0000256" key="2">
    <source>
        <dbReference type="ARBA" id="ARBA00022840"/>
    </source>
</evidence>
<dbReference type="EMBL" id="JAMRDG010000001">
    <property type="protein sequence ID" value="KAJ3701599.1"/>
    <property type="molecule type" value="Genomic_DNA"/>
</dbReference>
<dbReference type="Pfam" id="PF07724">
    <property type="entry name" value="AAA_2"/>
    <property type="match status" value="1"/>
</dbReference>
<evidence type="ECO:0000256" key="3">
    <source>
        <dbReference type="ARBA" id="ARBA00023186"/>
    </source>
</evidence>
<proteinExistence type="predicted"/>